<evidence type="ECO:0000313" key="3">
    <source>
        <dbReference type="Proteomes" id="UP000226080"/>
    </source>
</evidence>
<keyword evidence="1" id="KW-0812">Transmembrane</keyword>
<keyword evidence="3" id="KW-1185">Reference proteome</keyword>
<evidence type="ECO:0000313" key="2">
    <source>
        <dbReference type="EMBL" id="PHO19516.1"/>
    </source>
</evidence>
<keyword evidence="1" id="KW-1133">Transmembrane helix</keyword>
<comment type="caution">
    <text evidence="2">The sequence shown here is derived from an EMBL/GenBank/DDBJ whole genome shotgun (WGS) entry which is preliminary data.</text>
</comment>
<feature type="transmembrane region" description="Helical" evidence="1">
    <location>
        <begin position="55"/>
        <end position="77"/>
    </location>
</feature>
<evidence type="ECO:0000256" key="1">
    <source>
        <dbReference type="SAM" id="Phobius"/>
    </source>
</evidence>
<feature type="transmembrane region" description="Helical" evidence="1">
    <location>
        <begin position="20"/>
        <end position="40"/>
    </location>
</feature>
<dbReference type="Proteomes" id="UP000226080">
    <property type="component" value="Unassembled WGS sequence"/>
</dbReference>
<sequence>MNRNVFKTARGGLMFLKKYWKSNLFFILIIFFFTLFDVYVNNYPMSIYTNLSKDYFWINLIAYIGIYSIIDLVIFLFKTLSKK</sequence>
<protein>
    <submittedName>
        <fullName evidence="2">Uncharacterized protein</fullName>
    </submittedName>
</protein>
<organism evidence="2 3">
    <name type="scientific">Aggregatibacter actinomycetemcomitans</name>
    <name type="common">Actinobacillus actinomycetemcomitans</name>
    <name type="synonym">Haemophilus actinomycetemcomitans</name>
    <dbReference type="NCBI Taxonomy" id="714"/>
    <lineage>
        <taxon>Bacteria</taxon>
        <taxon>Pseudomonadati</taxon>
        <taxon>Pseudomonadota</taxon>
        <taxon>Gammaproteobacteria</taxon>
        <taxon>Pasteurellales</taxon>
        <taxon>Pasteurellaceae</taxon>
        <taxon>Aggregatibacter</taxon>
    </lineage>
</organism>
<dbReference type="EMBL" id="PCGW01000042">
    <property type="protein sequence ID" value="PHO19516.1"/>
    <property type="molecule type" value="Genomic_DNA"/>
</dbReference>
<keyword evidence="1" id="KW-0472">Membrane</keyword>
<name>A0A2G1DMD5_AGGAC</name>
<proteinExistence type="predicted"/>
<reference evidence="2 3" key="1">
    <citation type="submission" date="2017-10" db="EMBL/GenBank/DDBJ databases">
        <title>Draft genome sequences of Aggregatibacter actinomycetemcomitans strains 310a and 310b.</title>
        <authorList>
            <person name="May A.C."/>
            <person name="Ohta H."/>
            <person name="Maeda H."/>
            <person name="Kokeguchi S."/>
            <person name="Cugini C."/>
        </authorList>
    </citation>
    <scope>NUCLEOTIDE SEQUENCE [LARGE SCALE GENOMIC DNA]</scope>
    <source>
        <strain evidence="2 3">310b</strain>
    </source>
</reference>
<accession>A0A2G1DMD5</accession>
<gene>
    <name evidence="2" type="ORF">CQR80_11930</name>
</gene>